<dbReference type="EMBL" id="BAABJO010000009">
    <property type="protein sequence ID" value="GAA5120345.1"/>
    <property type="molecule type" value="Genomic_DNA"/>
</dbReference>
<accession>A0ABP9NN38</accession>
<evidence type="ECO:0000313" key="2">
    <source>
        <dbReference type="EMBL" id="GAA5120345.1"/>
    </source>
</evidence>
<dbReference type="InterPro" id="IPR016181">
    <property type="entry name" value="Acyl_CoA_acyltransferase"/>
</dbReference>
<protein>
    <recommendedName>
        <fullName evidence="1">Polymerase nucleotidyl transferase domain-containing protein</fullName>
    </recommendedName>
</protein>
<dbReference type="Proteomes" id="UP001500804">
    <property type="component" value="Unassembled WGS sequence"/>
</dbReference>
<gene>
    <name evidence="2" type="ORF">GCM10023320_27450</name>
</gene>
<evidence type="ECO:0000259" key="1">
    <source>
        <dbReference type="Pfam" id="PF01909"/>
    </source>
</evidence>
<proteinExistence type="predicted"/>
<dbReference type="Pfam" id="PF01909">
    <property type="entry name" value="NTP_transf_2"/>
    <property type="match status" value="1"/>
</dbReference>
<dbReference type="Gene3D" id="3.30.460.10">
    <property type="entry name" value="Beta Polymerase, domain 2"/>
    <property type="match status" value="1"/>
</dbReference>
<comment type="caution">
    <text evidence="2">The sequence shown here is derived from an EMBL/GenBank/DDBJ whole genome shotgun (WGS) entry which is preliminary data.</text>
</comment>
<dbReference type="SUPFAM" id="SSF55729">
    <property type="entry name" value="Acyl-CoA N-acyltransferases (Nat)"/>
    <property type="match status" value="1"/>
</dbReference>
<evidence type="ECO:0000313" key="3">
    <source>
        <dbReference type="Proteomes" id="UP001500804"/>
    </source>
</evidence>
<feature type="domain" description="Polymerase nucleotidyl transferase" evidence="1">
    <location>
        <begin position="71"/>
        <end position="135"/>
    </location>
</feature>
<organism evidence="2 3">
    <name type="scientific">Pseudonocardia adelaidensis</name>
    <dbReference type="NCBI Taxonomy" id="648754"/>
    <lineage>
        <taxon>Bacteria</taxon>
        <taxon>Bacillati</taxon>
        <taxon>Actinomycetota</taxon>
        <taxon>Actinomycetes</taxon>
        <taxon>Pseudonocardiales</taxon>
        <taxon>Pseudonocardiaceae</taxon>
        <taxon>Pseudonocardia</taxon>
    </lineage>
</organism>
<dbReference type="CDD" id="cd05403">
    <property type="entry name" value="NT_KNTase_like"/>
    <property type="match status" value="1"/>
</dbReference>
<dbReference type="InterPro" id="IPR002934">
    <property type="entry name" value="Polymerase_NTP_transf_dom"/>
</dbReference>
<reference evidence="3" key="1">
    <citation type="journal article" date="2019" name="Int. J. Syst. Evol. Microbiol.">
        <title>The Global Catalogue of Microorganisms (GCM) 10K type strain sequencing project: providing services to taxonomists for standard genome sequencing and annotation.</title>
        <authorList>
            <consortium name="The Broad Institute Genomics Platform"/>
            <consortium name="The Broad Institute Genome Sequencing Center for Infectious Disease"/>
            <person name="Wu L."/>
            <person name="Ma J."/>
        </authorList>
    </citation>
    <scope>NUCLEOTIDE SEQUENCE [LARGE SCALE GENOMIC DNA]</scope>
    <source>
        <strain evidence="3">JCM 18302</strain>
    </source>
</reference>
<dbReference type="Gene3D" id="3.40.630.30">
    <property type="match status" value="1"/>
</dbReference>
<name>A0ABP9NN38_9PSEU</name>
<dbReference type="SUPFAM" id="SSF81301">
    <property type="entry name" value="Nucleotidyltransferase"/>
    <property type="match status" value="1"/>
</dbReference>
<dbReference type="InterPro" id="IPR043519">
    <property type="entry name" value="NT_sf"/>
</dbReference>
<sequence length="316" mass="34817">MWWVAPQNVASIAVARRLGMHRDGALRERYLHRGTRYDAEVWSLFAPEWLDEQGGDRVFTEGTRGRLQETLLDRARRDGRIAAAALVGSTASGRQDRWSDIDLALRVGANVDRDAVVADRTDLMRREHSAVDHLDVIRADTLYRVFLRADTLQVDISFWPFDRFRPTGPRFVLVFGEALDGDVAPPAPATRLVGWTWLHALHARPAIGPGRIWQAEHMIGGMREHVIALACLRHDLATVQGRGVDDLPRAVTAPLAATLVRSPDPAEVHRAFAATCALLVDEVALVDEAVAARVGPVLEELVGSAAPDATRHPRGS</sequence>
<keyword evidence="3" id="KW-1185">Reference proteome</keyword>